<feature type="region of interest" description="Disordered" evidence="4">
    <location>
        <begin position="853"/>
        <end position="916"/>
    </location>
</feature>
<feature type="compositionally biased region" description="Polar residues" evidence="4">
    <location>
        <begin position="2220"/>
        <end position="2229"/>
    </location>
</feature>
<evidence type="ECO:0000256" key="4">
    <source>
        <dbReference type="SAM" id="MobiDB-lite"/>
    </source>
</evidence>
<evidence type="ECO:0000256" key="2">
    <source>
        <dbReference type="ARBA" id="ARBA00022490"/>
    </source>
</evidence>
<dbReference type="GO" id="GO:0008017">
    <property type="term" value="F:microtubule binding"/>
    <property type="evidence" value="ECO:0007669"/>
    <property type="project" value="TreeGrafter"/>
</dbReference>
<feature type="compositionally biased region" description="Low complexity" evidence="4">
    <location>
        <begin position="1198"/>
        <end position="1208"/>
    </location>
</feature>
<feature type="compositionally biased region" description="Basic and acidic residues" evidence="4">
    <location>
        <begin position="1212"/>
        <end position="1224"/>
    </location>
</feature>
<dbReference type="Proteomes" id="UP000694556">
    <property type="component" value="Chromosome 4"/>
</dbReference>
<feature type="region of interest" description="Disordered" evidence="4">
    <location>
        <begin position="810"/>
        <end position="840"/>
    </location>
</feature>
<feature type="domain" description="ALMS motif" evidence="5">
    <location>
        <begin position="2787"/>
        <end position="2918"/>
    </location>
</feature>
<dbReference type="GO" id="GO:0046599">
    <property type="term" value="P:regulation of centriole replication"/>
    <property type="evidence" value="ECO:0007669"/>
    <property type="project" value="TreeGrafter"/>
</dbReference>
<evidence type="ECO:0000256" key="3">
    <source>
        <dbReference type="ARBA" id="ARBA00023212"/>
    </source>
</evidence>
<dbReference type="GO" id="GO:0005814">
    <property type="term" value="C:centriole"/>
    <property type="evidence" value="ECO:0007669"/>
    <property type="project" value="TreeGrafter"/>
</dbReference>
<feature type="region of interest" description="Disordered" evidence="4">
    <location>
        <begin position="2219"/>
        <end position="2253"/>
    </location>
</feature>
<evidence type="ECO:0000259" key="5">
    <source>
        <dbReference type="Pfam" id="PF15309"/>
    </source>
</evidence>
<dbReference type="PANTHER" id="PTHR21553:SF22">
    <property type="entry name" value="CENTROSOME-ASSOCIATED PROTEIN ALMS1"/>
    <property type="match status" value="1"/>
</dbReference>
<comment type="subcellular location">
    <subcellularLocation>
        <location evidence="1">Cytoplasm</location>
        <location evidence="1">Cytoskeleton</location>
        <location evidence="1">Microtubule organizing center</location>
        <location evidence="1">Centrosome</location>
    </subcellularLocation>
</comment>
<keyword evidence="2" id="KW-0963">Cytoplasm</keyword>
<reference evidence="6" key="2">
    <citation type="submission" date="2025-08" db="UniProtKB">
        <authorList>
            <consortium name="Ensembl"/>
        </authorList>
    </citation>
    <scope>IDENTIFICATION</scope>
</reference>
<feature type="compositionally biased region" description="Basic and acidic residues" evidence="4">
    <location>
        <begin position="1075"/>
        <end position="1090"/>
    </location>
</feature>
<feature type="compositionally biased region" description="Basic and acidic residues" evidence="4">
    <location>
        <begin position="37"/>
        <end position="47"/>
    </location>
</feature>
<reference evidence="6" key="3">
    <citation type="submission" date="2025-09" db="UniProtKB">
        <authorList>
            <consortium name="Ensembl"/>
        </authorList>
    </citation>
    <scope>IDENTIFICATION</scope>
</reference>
<feature type="compositionally biased region" description="Acidic residues" evidence="4">
    <location>
        <begin position="48"/>
        <end position="59"/>
    </location>
</feature>
<feature type="region of interest" description="Disordered" evidence="4">
    <location>
        <begin position="2120"/>
        <end position="2162"/>
    </location>
</feature>
<dbReference type="GO" id="GO:0005829">
    <property type="term" value="C:cytosol"/>
    <property type="evidence" value="ECO:0007669"/>
    <property type="project" value="TreeGrafter"/>
</dbReference>
<dbReference type="PANTHER" id="PTHR21553">
    <property type="entry name" value="ALMS1-RELATED"/>
    <property type="match status" value="1"/>
</dbReference>
<evidence type="ECO:0000256" key="1">
    <source>
        <dbReference type="ARBA" id="ARBA00004300"/>
    </source>
</evidence>
<feature type="region of interest" description="Disordered" evidence="4">
    <location>
        <begin position="1073"/>
        <end position="1105"/>
    </location>
</feature>
<feature type="region of interest" description="Disordered" evidence="4">
    <location>
        <begin position="2729"/>
        <end position="2748"/>
    </location>
</feature>
<feature type="compositionally biased region" description="Polar residues" evidence="4">
    <location>
        <begin position="758"/>
        <end position="774"/>
    </location>
</feature>
<feature type="compositionally biased region" description="Basic and acidic residues" evidence="4">
    <location>
        <begin position="1157"/>
        <end position="1167"/>
    </location>
</feature>
<reference evidence="6" key="1">
    <citation type="submission" date="2018-09" db="EMBL/GenBank/DDBJ databases">
        <title>Common duck and Muscovy duck high density SNP chip.</title>
        <authorList>
            <person name="Vignal A."/>
            <person name="Thebault N."/>
            <person name="Warren W.C."/>
        </authorList>
    </citation>
    <scope>NUCLEOTIDE SEQUENCE [LARGE SCALE GENOMIC DNA]</scope>
</reference>
<organism evidence="6 7">
    <name type="scientific">Cairina moschata</name>
    <name type="common">Muscovy duck</name>
    <dbReference type="NCBI Taxonomy" id="8855"/>
    <lineage>
        <taxon>Eukaryota</taxon>
        <taxon>Metazoa</taxon>
        <taxon>Chordata</taxon>
        <taxon>Craniata</taxon>
        <taxon>Vertebrata</taxon>
        <taxon>Euteleostomi</taxon>
        <taxon>Archelosauria</taxon>
        <taxon>Archosauria</taxon>
        <taxon>Dinosauria</taxon>
        <taxon>Saurischia</taxon>
        <taxon>Theropoda</taxon>
        <taxon>Coelurosauria</taxon>
        <taxon>Aves</taxon>
        <taxon>Neognathae</taxon>
        <taxon>Galloanserae</taxon>
        <taxon>Anseriformes</taxon>
        <taxon>Anatidae</taxon>
        <taxon>Anatinae</taxon>
        <taxon>Cairina</taxon>
    </lineage>
</organism>
<feature type="region of interest" description="Disordered" evidence="4">
    <location>
        <begin position="2286"/>
        <end position="2316"/>
    </location>
</feature>
<feature type="region of interest" description="Disordered" evidence="4">
    <location>
        <begin position="2581"/>
        <end position="2615"/>
    </location>
</feature>
<accession>A0A8C3CLS6</accession>
<dbReference type="Pfam" id="PF15309">
    <property type="entry name" value="ALMS_motif"/>
    <property type="match status" value="1"/>
</dbReference>
<evidence type="ECO:0000313" key="6">
    <source>
        <dbReference type="Ensembl" id="ENSCMMP00000023075.1"/>
    </source>
</evidence>
<proteinExistence type="predicted"/>
<feature type="region of interest" description="Disordered" evidence="4">
    <location>
        <begin position="1"/>
        <end position="95"/>
    </location>
</feature>
<name>A0A8C3CLS6_CAIMO</name>
<feature type="compositionally biased region" description="Basic and acidic residues" evidence="4">
    <location>
        <begin position="2297"/>
        <end position="2315"/>
    </location>
</feature>
<feature type="region of interest" description="Disordered" evidence="4">
    <location>
        <begin position="1133"/>
        <end position="1169"/>
    </location>
</feature>
<dbReference type="Ensembl" id="ENSCMMT00000025268.1">
    <property type="protein sequence ID" value="ENSCMMP00000023075.1"/>
    <property type="gene ID" value="ENSCMMG00000014429.1"/>
</dbReference>
<feature type="compositionally biased region" description="Polar residues" evidence="4">
    <location>
        <begin position="620"/>
        <end position="633"/>
    </location>
</feature>
<feature type="region of interest" description="Disordered" evidence="4">
    <location>
        <begin position="1807"/>
        <end position="1832"/>
    </location>
</feature>
<feature type="compositionally biased region" description="Basic and acidic residues" evidence="4">
    <location>
        <begin position="853"/>
        <end position="864"/>
    </location>
</feature>
<feature type="compositionally biased region" description="Polar residues" evidence="4">
    <location>
        <begin position="1332"/>
        <end position="1341"/>
    </location>
</feature>
<feature type="compositionally biased region" description="Low complexity" evidence="4">
    <location>
        <begin position="77"/>
        <end position="90"/>
    </location>
</feature>
<dbReference type="GO" id="GO:0005813">
    <property type="term" value="C:centrosome"/>
    <property type="evidence" value="ECO:0007669"/>
    <property type="project" value="UniProtKB-SubCell"/>
</dbReference>
<feature type="region of interest" description="Disordered" evidence="4">
    <location>
        <begin position="2642"/>
        <end position="2664"/>
    </location>
</feature>
<feature type="compositionally biased region" description="Low complexity" evidence="4">
    <location>
        <begin position="2595"/>
        <end position="2613"/>
    </location>
</feature>
<feature type="region of interest" description="Disordered" evidence="4">
    <location>
        <begin position="1862"/>
        <end position="1889"/>
    </location>
</feature>
<keyword evidence="7" id="KW-1185">Reference proteome</keyword>
<keyword evidence="3" id="KW-0206">Cytoskeleton</keyword>
<protein>
    <recommendedName>
        <fullName evidence="5">ALMS motif domain-containing protein</fullName>
    </recommendedName>
</protein>
<dbReference type="InterPro" id="IPR029299">
    <property type="entry name" value="ALMS_motif"/>
</dbReference>
<feature type="compositionally biased region" description="Polar residues" evidence="4">
    <location>
        <begin position="2123"/>
        <end position="2138"/>
    </location>
</feature>
<feature type="region of interest" description="Disordered" evidence="4">
    <location>
        <begin position="295"/>
        <end position="314"/>
    </location>
</feature>
<feature type="region of interest" description="Disordered" evidence="4">
    <location>
        <begin position="618"/>
        <end position="637"/>
    </location>
</feature>
<feature type="region of interest" description="Disordered" evidence="4">
    <location>
        <begin position="1363"/>
        <end position="1436"/>
    </location>
</feature>
<feature type="region of interest" description="Disordered" evidence="4">
    <location>
        <begin position="1288"/>
        <end position="1350"/>
    </location>
</feature>
<feature type="compositionally biased region" description="Polar residues" evidence="4">
    <location>
        <begin position="884"/>
        <end position="899"/>
    </location>
</feature>
<feature type="region of interest" description="Disordered" evidence="4">
    <location>
        <begin position="755"/>
        <end position="774"/>
    </location>
</feature>
<evidence type="ECO:0000313" key="7">
    <source>
        <dbReference type="Proteomes" id="UP000694556"/>
    </source>
</evidence>
<feature type="region of interest" description="Disordered" evidence="4">
    <location>
        <begin position="1198"/>
        <end position="1224"/>
    </location>
</feature>
<feature type="compositionally biased region" description="Polar residues" evidence="4">
    <location>
        <begin position="828"/>
        <end position="840"/>
    </location>
</feature>
<sequence length="2922" mass="319913">MAPSQRSPPRAAHARGGEGGRVPSDGAKGGGAAMAEGPRREAERRQQEEEEDEDEEEQEVPPIATTPPHRCWKEESLSQSSSETQASATSGISLGEAIRQRTAINQEIESWYQLPPEVDASRLTAASETKLGLTCDRNDLTEFPTLEEGVLSAAETSRRQYPGDKSRGLLLDIQDSQFSPCLPLLTYSTQGRRFSDETLLQQSEMDFIPLRGVPDVSCASEEHSKPLHVEEAACLADAGVLPDAPSDCFTLSQHPLPFRHGEPCDASFGGGLSQQASCFSGHLLVDKEANEGCKNDTNGKTPIPQTGDNLASSTSKTMLIQQSKLNKMEGSLAKQTCSTSAKDECFSRDNNMIAPGFELAQKEKGLMRHDEFSSSENSSCKIAPTKNSEKCEREMQMEQVTMAKTESEGCLRHLEKLEKDKNISGLDFSNKLSDDLRKDNCKTSDVQDAFSAKTSEIARESEDHGADLNDFGSVKFMAVTNEPQGAFLDDQQKQTSPAVRFEEEELVPVVTSPSDCTPKQLIMTDVEAPSSRGENALVEAEPGVRRGESTISDFSIERGHKLRDISPSFNFLIGDGSFFGHLARPSYQSTPGIFANKTEAEPSARVIKSDIQASPLCLNEENSGNLSTSTPTSVEKEHSLQCAQKENDDKRFESLKLKYPHTGRIQSLPSLSFMEKVGTWNMSQSDKVSDALASSHPSGISPRKKAHSAITSSLNNILSTQNSSRNPKNYLAAASGETHSLENLHCHKKNLEHVHPLTRSQSDNSVNVSSRNTSLTDVQPAISTEALQPLEETSSVLRVSENRLGGSMIHKVTTEIVSGPTDRDAESDSTGQSSDPNGFISSERVAHLLREGRNSPTDDQKNCDGPENQQLPHNLDIPTRHVSTDNLGDISQDSLNLPASSGENSQGGSGSAVSGHFFTSAEDDNFIPFGTACLGTPEKEEFNIEERIPIYLRNLGIDQSPGTILTPFVPRGPIREVEFSPSELRTLKDSTDTLARTQQPQGEFLAAVEVTQTSSNSGTSTVSISIPMNSAVGSDILSPSELSPNFSRSFGDKPVSPCSMPCHQVEITAPLSTHQEAEHSAVSKVAEPDQHLQTVSRDCHSDRESPMLAAKRVQDLLVKNELKDVSSISQRWPASSLAGVKGEMEVERGSQTSSTGSERDQGQERDSQIGSGALQEICKLLAEAEVIAGSWCDPVFSSASSRETGESSPVLIKKEDGPKDSASEKDSVLWFQKILSQGETMTQRSMQEEGLLIKPLDSHKGNLRWRSSSDVNLRSSEEMIKEMTKEFRMGRSAGRSEPEGCSSVTTDRNQPGIVAVAQSNASSKLSTERTSELGNPSSSEPLGSAANVPGSFQSLLSKAGVVGSKAGGMQESDGSSSGDSLAARVKSLLRNPPSEPLGSITDVPGGFQSMLSKTSVAGSKAGGVQESDGSSSGDSLAARVKSLLRSGSPAIHSTQVLSMDEEERKARAWVKLKLASRSQESVSDLNEEDRQRIEEIKAELLLSAKKSGLAKGARSCNLEAASGYGRNQEQDVDYFKALSDKRCHADSQTQASRTKELLESSLQEVVPLCRANPPDRCLLKDTPFKSPSAVQTPVCSQHQPVASSHSAGIVGLHSPVQKERDRRVLRSAAASDVQTEVHLPAQKKLSFPKCSEEMSKQITSITFSSRKRFPSPLASVALGGSLNGDGLDGLMPLEVGCASAEEQSHGKQHWERSKACPPSSPVLSGSQSNEMAFAADRARFHHVSAGSDRAGAYREADCLSEQDSVGIRADERQTLSAKNPDILSEDVTELGRRGARILGLGSAARFSQGTSGLCEPPSVTSDQQEESSPPGHIQLCESLEGSRPAVQTDLLKGHVKLLEEEQHPSDAVQEEAPGEQTGASRRSPPDEVLSTISVSPSPIKKALSCVHITLSPKCNNSEPHRDLDAANEMRLGDKPEVNTLPVPLKTPQALLEAVAELPTAALIPEDQRGSSFPMPVSSADRCLLLSSVPSTAAQELPPQGSESLRAVGSGGCDLKNICNSVVPAETGKSTSDATTQITTESPEKTTFSAEIYVNSQDGENITHQSCLQKTREFPPNTTSALNKISSFPRQGDQPLLLPYKPSGSAGMYYVPYLRAGSKISPVGSETSVKSSRSGSNDALPSRFPADVLGLRDDNPPDSTAIKNKEGIYSKRAKPKLAWAEEQMIPLEAAPEHTDRLKSVKTTHSVFKSAQFYLHHPMSMRESSFQSNSEPSEDGSGVGRARPASSSVFQNRKNAHRHKRVFCAHHKNNGENEFFPLAAEADYSKNEDLNVGTSPESEMSRKELPQHGRRDSEQKAAKSYPLAFSQTTCLHENVEKDLPLRQRTHSTGSLDDLWVKFLERQKRYQHHDFRGNGELSLVERLDRLARVLQNPIKHTLIPARSGKNVFERKYKIREQKKVRLSEKSTSESTLEPNSACVEERPFINHNENSFVELRKSRSGEKTICHMHKILEHQQYLETSSDTSSESRLSKDHCTTISSTISESDGVTQTELETVTQTEVSSSISTIDTARLIRAFGHERVQVSPRLSQLYCTINHQKSRSEKWDKGSSRAVGIEYPKVTAEKHRKRKETQKAIHVSLDSTSSSSSSWGPSSALSNKRRTRMLNKGVQAGDLEIVNSATKKNTRDVGVTFPTPRPSQPTQRPWKPWHCVDGIFGESAGMVTDHQAAGSKGKQKGQPGNFFMEKRTKRSRLRLPQGISWFVQAEDLKSESRKENFSNSCPGPSWFEPLTNTKPWREPLREKNWQEQQHSTVTQPAIPERDAETRAFRPLVKLTLQEALAVHRPDFISRSGERVKHLKLVMEERRIQSVLQSEREELFNPPEKRKGYRNASHMLSDRGYLVKEKRKTIPKSEMVQRSKRIYEQLPEVQKKREEEKRKLEYNSYRLKAQLYKMKITNRVLGRKVPWN</sequence>
<feature type="compositionally biased region" description="Basic and acidic residues" evidence="4">
    <location>
        <begin position="1288"/>
        <end position="1298"/>
    </location>
</feature>